<feature type="domain" description="LysM" evidence="2">
    <location>
        <begin position="2"/>
        <end position="47"/>
    </location>
</feature>
<dbReference type="PROSITE" id="PS51782">
    <property type="entry name" value="LYSM"/>
    <property type="match status" value="2"/>
</dbReference>
<evidence type="ECO:0000313" key="4">
    <source>
        <dbReference type="Proteomes" id="UP000464330"/>
    </source>
</evidence>
<evidence type="ECO:0000313" key="3">
    <source>
        <dbReference type="EMBL" id="QHZ52907.1"/>
    </source>
</evidence>
<evidence type="ECO:0000259" key="2">
    <source>
        <dbReference type="PROSITE" id="PS51782"/>
    </source>
</evidence>
<dbReference type="GO" id="GO:0008932">
    <property type="term" value="F:lytic endotransglycosylase activity"/>
    <property type="evidence" value="ECO:0007669"/>
    <property type="project" value="TreeGrafter"/>
</dbReference>
<feature type="domain" description="LysM" evidence="2">
    <location>
        <begin position="64"/>
        <end position="109"/>
    </location>
</feature>
<organism evidence="3 4">
    <name type="scientific">Paenibacillus larvae subsp. larvae</name>
    <dbReference type="NCBI Taxonomy" id="147375"/>
    <lineage>
        <taxon>Bacteria</taxon>
        <taxon>Bacillati</taxon>
        <taxon>Bacillota</taxon>
        <taxon>Bacilli</taxon>
        <taxon>Bacillales</taxon>
        <taxon>Paenibacillaceae</taxon>
        <taxon>Paenibacillus</taxon>
    </lineage>
</organism>
<sequence>MKIHMVKKGESLYSIAQKYNVNLDTLIEANPQIADPNKIDVGMKVKIPSAPAPAELSEPSHYAHKHIVKQGDTLWKLSKAWGIPLKALIDANPQLKNPNILLTGQTVYIPKPGGEGEEGKKNTAPIPHGPGGKKSTAPIEKMEEEVPAMPPEPEAAPIVFEVDVEVEKEETLVIEKKVEPEPIVVEEPCPPEPCPPEPIVVEEPCPPEPCPPEPIVVEEPCPPEPCPPEPIVVEEPCPPEPCEPSFVEPCLPEPGVQFGQAEIKESSDDDFWMPMLPHVELPPMDPLYGKEEIKTEAVYPFSQFQVPATPVMAPYQAQMSAPVWEGAEMPQSWAMQETQMETYMPMQELHYPYPTVMPSPYYPVVYEKKDCGCGCGDKKKKEYTGKWEEPGYLEYEKPADSHHKYPAQQEHAYDQHKYPVYYEHAYDQHKYPAKHEDAYGHHKYPMYYEHAYDQHKYPAKHEDAYDLHKYPVHYEHAYGHHKYPMYYEYAYDHHKYPVAYSVPCYPFYQPSGFPAYPMQPYSWDMREYGISPVLGQQEMAYPPAFEAPSFPRVDTEGKDEAYIHRYKEEENQEAGSVNIRKADNKKTRKPSGRSKKVGISSSSKKKSGRNPFQEPVRENMPWINY</sequence>
<dbReference type="RefSeq" id="WP_024094749.1">
    <property type="nucleotide sequence ID" value="NZ_CP019717.1"/>
</dbReference>
<gene>
    <name evidence="3" type="primary">lysM_2</name>
    <name evidence="3" type="ORF">ERICV_03812</name>
</gene>
<reference evidence="3 4" key="1">
    <citation type="journal article" date="2020" name="Int. J. Med. Microbiol.">
        <title>Discovery of Paenibacillus larvae ERIC V: Phenotypic and genomic comparison to genotypes ERIC I-IV reveal different inventories of virulence factors which correlate with epidemiological prevalences of American Foulbrood.</title>
        <authorList>
            <person name="Beims H."/>
            <person name="Bunk B."/>
            <person name="Erler S."/>
            <person name="Mohr K.I."/>
            <person name="Sproer C."/>
            <person name="Pradella S."/>
            <person name="Gunther G."/>
            <person name="Rohde M."/>
            <person name="von der Ohe W."/>
            <person name="Steinert M."/>
        </authorList>
    </citation>
    <scope>NUCLEOTIDE SEQUENCE [LARGE SCALE GENOMIC DNA]</scope>
    <source>
        <strain evidence="3">Eric_V</strain>
    </source>
</reference>
<dbReference type="EMBL" id="CP019717">
    <property type="protein sequence ID" value="QHZ52907.1"/>
    <property type="molecule type" value="Genomic_DNA"/>
</dbReference>
<dbReference type="Gene3D" id="3.10.350.10">
    <property type="entry name" value="LysM domain"/>
    <property type="match status" value="2"/>
</dbReference>
<feature type="region of interest" description="Disordered" evidence="1">
    <location>
        <begin position="567"/>
        <end position="625"/>
    </location>
</feature>
<dbReference type="CDD" id="cd00118">
    <property type="entry name" value="LysM"/>
    <property type="match status" value="2"/>
</dbReference>
<dbReference type="InterPro" id="IPR018392">
    <property type="entry name" value="LysM"/>
</dbReference>
<feature type="compositionally biased region" description="Basic residues" evidence="1">
    <location>
        <begin position="586"/>
        <end position="596"/>
    </location>
</feature>
<proteinExistence type="predicted"/>
<evidence type="ECO:0000256" key="1">
    <source>
        <dbReference type="SAM" id="MobiDB-lite"/>
    </source>
</evidence>
<accession>A0A6C0QWR7</accession>
<dbReference type="Pfam" id="PF01476">
    <property type="entry name" value="LysM"/>
    <property type="match status" value="2"/>
</dbReference>
<name>A0A6C0QWR7_9BACL</name>
<dbReference type="PANTHER" id="PTHR33734:SF34">
    <property type="entry name" value="SPOIVD-ASSOCIATED FACTOR A"/>
    <property type="match status" value="1"/>
</dbReference>
<feature type="region of interest" description="Disordered" evidence="1">
    <location>
        <begin position="111"/>
        <end position="136"/>
    </location>
</feature>
<dbReference type="SUPFAM" id="SSF54106">
    <property type="entry name" value="LysM domain"/>
    <property type="match status" value="2"/>
</dbReference>
<dbReference type="InterPro" id="IPR036779">
    <property type="entry name" value="LysM_dom_sf"/>
</dbReference>
<protein>
    <submittedName>
        <fullName evidence="3">Peptidoglycan-binding LysM</fullName>
    </submittedName>
</protein>
<dbReference type="Proteomes" id="UP000464330">
    <property type="component" value="Chromosome"/>
</dbReference>
<dbReference type="PANTHER" id="PTHR33734">
    <property type="entry name" value="LYSM DOMAIN-CONTAINING GPI-ANCHORED PROTEIN 2"/>
    <property type="match status" value="1"/>
</dbReference>
<dbReference type="AlphaFoldDB" id="A0A6C0QWR7"/>
<dbReference type="SMART" id="SM00257">
    <property type="entry name" value="LysM"/>
    <property type="match status" value="2"/>
</dbReference>